<dbReference type="InterPro" id="IPR035653">
    <property type="entry name" value="Fut8_SH3"/>
</dbReference>
<keyword evidence="3 5" id="KW-0808">Transferase</keyword>
<comment type="similarity">
    <text evidence="5">Belongs to the glycosyltransferase 23 family.</text>
</comment>
<evidence type="ECO:0000256" key="5">
    <source>
        <dbReference type="PROSITE-ProRule" id="PRU00992"/>
    </source>
</evidence>
<dbReference type="CDD" id="cd11300">
    <property type="entry name" value="Fut8_like"/>
    <property type="match status" value="1"/>
</dbReference>
<name>A0ABM4C4P1_HYDVU</name>
<dbReference type="Gene3D" id="2.30.30.40">
    <property type="entry name" value="SH3 Domains"/>
    <property type="match status" value="1"/>
</dbReference>
<dbReference type="GeneID" id="100208727"/>
<keyword evidence="1 4" id="KW-0728">SH3 domain</keyword>
<dbReference type="CDD" id="cd11792">
    <property type="entry name" value="SH3_Fut8"/>
    <property type="match status" value="1"/>
</dbReference>
<reference evidence="10" key="1">
    <citation type="submission" date="2025-08" db="UniProtKB">
        <authorList>
            <consortium name="RefSeq"/>
        </authorList>
    </citation>
    <scope>IDENTIFICATION</scope>
</reference>
<evidence type="ECO:0000256" key="6">
    <source>
        <dbReference type="SAM" id="Coils"/>
    </source>
</evidence>
<dbReference type="InterPro" id="IPR027350">
    <property type="entry name" value="GT23_dom"/>
</dbReference>
<dbReference type="InterPro" id="IPR036028">
    <property type="entry name" value="SH3-like_dom_sf"/>
</dbReference>
<gene>
    <name evidence="10" type="primary">LOC100208727</name>
</gene>
<accession>A0ABM4C4P1</accession>
<keyword evidence="2 5" id="KW-0328">Glycosyltransferase</keyword>
<dbReference type="SMART" id="SM00326">
    <property type="entry name" value="SH3"/>
    <property type="match status" value="1"/>
</dbReference>
<feature type="domain" description="GT23" evidence="8">
    <location>
        <begin position="214"/>
        <end position="496"/>
    </location>
</feature>
<dbReference type="SUPFAM" id="SSF50044">
    <property type="entry name" value="SH3-domain"/>
    <property type="match status" value="1"/>
</dbReference>
<evidence type="ECO:0000256" key="2">
    <source>
        <dbReference type="ARBA" id="ARBA00022676"/>
    </source>
</evidence>
<dbReference type="Gene3D" id="1.10.287.1060">
    <property type="entry name" value="ESAT-6-like"/>
    <property type="match status" value="1"/>
</dbReference>
<keyword evidence="6" id="KW-0175">Coiled coil</keyword>
<evidence type="ECO:0000313" key="10">
    <source>
        <dbReference type="RefSeq" id="XP_065656528.1"/>
    </source>
</evidence>
<dbReference type="PANTHER" id="PTHR13132">
    <property type="entry name" value="ALPHA- 1,6 -FUCOSYLTRANSFERASE"/>
    <property type="match status" value="1"/>
</dbReference>
<dbReference type="PROSITE" id="PS50002">
    <property type="entry name" value="SH3"/>
    <property type="match status" value="1"/>
</dbReference>
<dbReference type="RefSeq" id="XP_065656528.1">
    <property type="nucleotide sequence ID" value="XM_065800456.1"/>
</dbReference>
<proteinExistence type="inferred from homology"/>
<organism evidence="9 10">
    <name type="scientific">Hydra vulgaris</name>
    <name type="common">Hydra</name>
    <name type="synonym">Hydra attenuata</name>
    <dbReference type="NCBI Taxonomy" id="6087"/>
    <lineage>
        <taxon>Eukaryota</taxon>
        <taxon>Metazoa</taxon>
        <taxon>Cnidaria</taxon>
        <taxon>Hydrozoa</taxon>
        <taxon>Hydroidolina</taxon>
        <taxon>Anthoathecata</taxon>
        <taxon>Aplanulata</taxon>
        <taxon>Hydridae</taxon>
        <taxon>Hydra</taxon>
    </lineage>
</organism>
<feature type="coiled-coil region" evidence="6">
    <location>
        <begin position="86"/>
        <end position="113"/>
    </location>
</feature>
<evidence type="ECO:0000256" key="1">
    <source>
        <dbReference type="ARBA" id="ARBA00022443"/>
    </source>
</evidence>
<dbReference type="Pfam" id="PF14604">
    <property type="entry name" value="SH3_9"/>
    <property type="match status" value="1"/>
</dbReference>
<keyword evidence="9" id="KW-1185">Reference proteome</keyword>
<evidence type="ECO:0000256" key="4">
    <source>
        <dbReference type="PROSITE-ProRule" id="PRU00192"/>
    </source>
</evidence>
<evidence type="ECO:0000256" key="3">
    <source>
        <dbReference type="ARBA" id="ARBA00022679"/>
    </source>
</evidence>
<feature type="domain" description="SH3" evidence="7">
    <location>
        <begin position="505"/>
        <end position="566"/>
    </location>
</feature>
<evidence type="ECO:0000313" key="9">
    <source>
        <dbReference type="Proteomes" id="UP001652625"/>
    </source>
</evidence>
<dbReference type="InterPro" id="IPR045573">
    <property type="entry name" value="Fut8_N_cat"/>
</dbReference>
<dbReference type="Proteomes" id="UP001652625">
    <property type="component" value="Chromosome 06"/>
</dbReference>
<dbReference type="Pfam" id="PF19745">
    <property type="entry name" value="FUT8_N_cat"/>
    <property type="match status" value="1"/>
</dbReference>
<dbReference type="Gene3D" id="3.40.50.11350">
    <property type="match status" value="1"/>
</dbReference>
<evidence type="ECO:0000259" key="7">
    <source>
        <dbReference type="PROSITE" id="PS50002"/>
    </source>
</evidence>
<dbReference type="PANTHER" id="PTHR13132:SF29">
    <property type="entry name" value="ALPHA-(1,6)-FUCOSYLTRANSFERASE"/>
    <property type="match status" value="1"/>
</dbReference>
<dbReference type="InterPro" id="IPR001452">
    <property type="entry name" value="SH3_domain"/>
</dbReference>
<evidence type="ECO:0000259" key="8">
    <source>
        <dbReference type="PROSITE" id="PS51659"/>
    </source>
</evidence>
<feature type="region of interest" description="Important for donor substrate binding" evidence="5">
    <location>
        <begin position="368"/>
        <end position="369"/>
    </location>
</feature>
<dbReference type="PROSITE" id="PS51659">
    <property type="entry name" value="GT23"/>
    <property type="match status" value="1"/>
</dbReference>
<protein>
    <submittedName>
        <fullName evidence="10">Alpha-(1,6)-fucosyltransferase</fullName>
    </submittedName>
</protein>
<sequence length="575" mass="66857">MAAKIMRYMGFVTVLWLCVLLYMGFNVYQLVEESRKSTHELSMVVEKVAHLKRENEKLRSENIPTTLKKFKNKVANSKLLQNEENNKTLLNELANAYIQVKELKKQLQLKESIPLHSLNYEVLSRRIFNQIREMWFLISSQVKRMKNIVPKPGYEDVLNFLDTYRELNQITERDFEELVSMDSVSEYKDSLALELSNIVQKRIFTLQNPKSCDTAKKLVCSLNKGCGYGCQMHHVLYCFIVAYSTGRTMIIDSSGWRYSSKGWDAYFESVTSCKDFQEAKEWGYDHASHQVVHLPIVDALFPRPSQMPQAVPKDLFDQIRMFHGHPFVWWIGQFCKYLFKYKPDLQREITEKKKALGFKSPIVGVQIRRTDKINLEAAYHDIDEYMYWVDLYYKKLAISKSFDKKRVFIASDDTSVLIEAKKKYPEYEFLSDSGVSESAKVSRRYSDESLHGVISDIEILSDTDLLVCTFSSQVCRMAYEIMNSKHTDASQHFRSLDDIYYFGGQQEHKTRVIWPHTAKGRSELDLRVGDVIGIAGNHWNGQAKGLLHSLQKTGLFPAYKIEDIHDVEEFPVPKE</sequence>